<dbReference type="RefSeq" id="WP_011792220.1">
    <property type="nucleotide sequence ID" value="NC_008751.1"/>
</dbReference>
<dbReference type="InterPro" id="IPR037171">
    <property type="entry name" value="NagB/RpiA_transferase-like"/>
</dbReference>
<dbReference type="EMBL" id="CP000527">
    <property type="protein sequence ID" value="ABM28395.1"/>
    <property type="molecule type" value="Genomic_DNA"/>
</dbReference>
<dbReference type="Proteomes" id="UP000009173">
    <property type="component" value="Chromosome"/>
</dbReference>
<evidence type="ECO:0000313" key="2">
    <source>
        <dbReference type="EMBL" id="ABM28395.1"/>
    </source>
</evidence>
<gene>
    <name evidence="2" type="ordered locus">Dvul_1377</name>
</gene>
<feature type="domain" description="LUD" evidence="1">
    <location>
        <begin position="46"/>
        <end position="220"/>
    </location>
</feature>
<dbReference type="KEGG" id="dvl:Dvul_1377"/>
<accession>A0A0H3A7D9</accession>
<dbReference type="InterPro" id="IPR003741">
    <property type="entry name" value="LUD_dom"/>
</dbReference>
<name>A0A0H3A7D9_NITV4</name>
<dbReference type="PANTHER" id="PTHR43682">
    <property type="entry name" value="LACTATE UTILIZATION PROTEIN C"/>
    <property type="match status" value="1"/>
</dbReference>
<evidence type="ECO:0000259" key="1">
    <source>
        <dbReference type="Pfam" id="PF02589"/>
    </source>
</evidence>
<dbReference type="Pfam" id="PF02589">
    <property type="entry name" value="LUD_dom"/>
    <property type="match status" value="1"/>
</dbReference>
<dbReference type="AlphaFoldDB" id="A0A0H3A7D9"/>
<dbReference type="InterPro" id="IPR024185">
    <property type="entry name" value="FTHF_cligase-like_sf"/>
</dbReference>
<evidence type="ECO:0000313" key="3">
    <source>
        <dbReference type="Proteomes" id="UP000009173"/>
    </source>
</evidence>
<sequence>MSSTTTSRERILGRLHAACARAAMPLPGCGDVWQAADIPVEERIPLLKKRMETVRAEVHVMPEAEWPNRLAGMLSERDVKTLAYGPEAWFGAALRKKFKGKAAPSLVPYEGDVEAFRDTLFDTDAGITGTLGGIAENGTLILWPDAVEPRLLSLVPSIHIALLKADSIHATFASALRDMGWAKNMPTNALLISGPSKTADIEMTLAFGVHGPRELIVLVLE</sequence>
<reference evidence="3" key="1">
    <citation type="journal article" date="2009" name="Environ. Microbiol.">
        <title>Contribution of mobile genetic elements to Desulfovibrio vulgaris genome plasticity.</title>
        <authorList>
            <person name="Walker C.B."/>
            <person name="Stolyar S."/>
            <person name="Chivian D."/>
            <person name="Pinel N."/>
            <person name="Gabster J.A."/>
            <person name="Dehal P.S."/>
            <person name="He Z."/>
            <person name="Yang Z.K."/>
            <person name="Yen H.C."/>
            <person name="Zhou J."/>
            <person name="Wall J.D."/>
            <person name="Hazen T.C."/>
            <person name="Arkin A.P."/>
            <person name="Stahl D.A."/>
        </authorList>
    </citation>
    <scope>NUCLEOTIDE SEQUENCE [LARGE SCALE GENOMIC DNA]</scope>
    <source>
        <strain evidence="3">DP4</strain>
    </source>
</reference>
<dbReference type="HOGENOM" id="CLU_090664_1_2_7"/>
<dbReference type="SUPFAM" id="SSF100950">
    <property type="entry name" value="NagB/RpiA/CoA transferase-like"/>
    <property type="match status" value="1"/>
</dbReference>
<proteinExistence type="predicted"/>
<dbReference type="Gene3D" id="3.40.50.10420">
    <property type="entry name" value="NagB/RpiA/CoA transferase-like"/>
    <property type="match status" value="1"/>
</dbReference>
<protein>
    <recommendedName>
        <fullName evidence="1">LUD domain-containing protein</fullName>
    </recommendedName>
</protein>
<organism evidence="2 3">
    <name type="scientific">Nitratidesulfovibrio vulgaris (strain DP4)</name>
    <name type="common">Desulfovibrio vulgaris</name>
    <dbReference type="NCBI Taxonomy" id="391774"/>
    <lineage>
        <taxon>Bacteria</taxon>
        <taxon>Pseudomonadati</taxon>
        <taxon>Thermodesulfobacteriota</taxon>
        <taxon>Desulfovibrionia</taxon>
        <taxon>Desulfovibrionales</taxon>
        <taxon>Desulfovibrionaceae</taxon>
        <taxon>Nitratidesulfovibrio</taxon>
    </lineage>
</organism>
<dbReference type="PANTHER" id="PTHR43682:SF1">
    <property type="entry name" value="LACTATE UTILIZATION PROTEIN C"/>
    <property type="match status" value="1"/>
</dbReference>